<dbReference type="OrthoDB" id="7068875at2"/>
<comment type="caution">
    <text evidence="1">The sequence shown here is derived from an EMBL/GenBank/DDBJ whole genome shotgun (WGS) entry which is preliminary data.</text>
</comment>
<keyword evidence="2" id="KW-1185">Reference proteome</keyword>
<proteinExistence type="predicted"/>
<dbReference type="AlphaFoldDB" id="A0A7U7G952"/>
<dbReference type="RefSeq" id="WP_034430925.1">
    <property type="nucleotide sequence ID" value="NZ_CBTK010000043.1"/>
</dbReference>
<reference evidence="1 2" key="1">
    <citation type="journal article" date="2014" name="ISME J.">
        <title>Candidatus Competibacter-lineage genomes retrieved from metagenomes reveal functional metabolic diversity.</title>
        <authorList>
            <person name="McIlroy S.J."/>
            <person name="Albertsen M."/>
            <person name="Andresen E.K."/>
            <person name="Saunders A.M."/>
            <person name="Kristiansen R."/>
            <person name="Stokholm-Bjerregaard M."/>
            <person name="Nielsen K.L."/>
            <person name="Nielsen P.H."/>
        </authorList>
    </citation>
    <scope>NUCLEOTIDE SEQUENCE [LARGE SCALE GENOMIC DNA]</scope>
    <source>
        <strain evidence="1 2">Run_B_J11</strain>
    </source>
</reference>
<evidence type="ECO:0000313" key="2">
    <source>
        <dbReference type="Proteomes" id="UP000019184"/>
    </source>
</evidence>
<sequence length="105" mass="10932">MASGRLGAVDLSANTYWSVYTVPALKMAALSVSVCCRSVTGTLVRLALASTGTPTAAEWIEYDTALTVNQVLERSGLVLDAGKILVAYSSSANVNVVVYGTEETA</sequence>
<name>A0A7U7G952_9GAMM</name>
<evidence type="ECO:0000313" key="1">
    <source>
        <dbReference type="EMBL" id="CDH43864.1"/>
    </source>
</evidence>
<protein>
    <submittedName>
        <fullName evidence="1">Uncharacterized protein</fullName>
    </submittedName>
</protein>
<gene>
    <name evidence="1" type="ORF">BN874_1370029</name>
</gene>
<organism evidence="1 2">
    <name type="scientific">Candidatus Contendobacter odensis Run_B_J11</name>
    <dbReference type="NCBI Taxonomy" id="1400861"/>
    <lineage>
        <taxon>Bacteria</taxon>
        <taxon>Pseudomonadati</taxon>
        <taxon>Pseudomonadota</taxon>
        <taxon>Gammaproteobacteria</taxon>
        <taxon>Candidatus Competibacteraceae</taxon>
        <taxon>Candidatus Contendibacter</taxon>
    </lineage>
</organism>
<dbReference type="Proteomes" id="UP000019184">
    <property type="component" value="Unassembled WGS sequence"/>
</dbReference>
<dbReference type="EMBL" id="CBTK010000043">
    <property type="protein sequence ID" value="CDH43864.1"/>
    <property type="molecule type" value="Genomic_DNA"/>
</dbReference>
<accession>A0A7U7G952</accession>